<gene>
    <name evidence="1" type="ORF">MSG28_014520</name>
</gene>
<dbReference type="Proteomes" id="UP001064048">
    <property type="component" value="Chromosome 26"/>
</dbReference>
<organism evidence="1 2">
    <name type="scientific">Choristoneura fumiferana</name>
    <name type="common">Spruce budworm moth</name>
    <name type="synonym">Archips fumiferana</name>
    <dbReference type="NCBI Taxonomy" id="7141"/>
    <lineage>
        <taxon>Eukaryota</taxon>
        <taxon>Metazoa</taxon>
        <taxon>Ecdysozoa</taxon>
        <taxon>Arthropoda</taxon>
        <taxon>Hexapoda</taxon>
        <taxon>Insecta</taxon>
        <taxon>Pterygota</taxon>
        <taxon>Neoptera</taxon>
        <taxon>Endopterygota</taxon>
        <taxon>Lepidoptera</taxon>
        <taxon>Glossata</taxon>
        <taxon>Ditrysia</taxon>
        <taxon>Tortricoidea</taxon>
        <taxon>Tortricidae</taxon>
        <taxon>Tortricinae</taxon>
        <taxon>Choristoneura</taxon>
    </lineage>
</organism>
<accession>A0ACC0JRT8</accession>
<comment type="caution">
    <text evidence="1">The sequence shown here is derived from an EMBL/GenBank/DDBJ whole genome shotgun (WGS) entry which is preliminary data.</text>
</comment>
<name>A0ACC0JRT8_CHOFU</name>
<evidence type="ECO:0000313" key="1">
    <source>
        <dbReference type="EMBL" id="KAI8426838.1"/>
    </source>
</evidence>
<dbReference type="EMBL" id="CM046126">
    <property type="protein sequence ID" value="KAI8426838.1"/>
    <property type="molecule type" value="Genomic_DNA"/>
</dbReference>
<evidence type="ECO:0000313" key="2">
    <source>
        <dbReference type="Proteomes" id="UP001064048"/>
    </source>
</evidence>
<keyword evidence="2" id="KW-1185">Reference proteome</keyword>
<proteinExistence type="predicted"/>
<sequence>MEGKSSDWLRGPSGPTVCRCCFAEGCYKDISTEYFWMGKREVYAEMLSETLDLTIAYAHTSGPNSNSRLICEPCISRLRDASEFKRQVQECEKMFLQYLDPGREAITDLETIPETLVLEKDVKLEQVKQEKGQSDDDFDDRAAFEDDDDDDLDDQPLTRLASKVPKKESVDLLDLLDNAKVAEKRKSSSKTKTTPAKKAKTKKDTPKATASKAKPEKKKKAKHFDPARSNAAAILTGATAYPFRVADKSILCVYCLELYDDPELFRKHMDAEHDNFNIKVAFHNLPSLEFIKADIADLRCRMCSQKYETLEAIADHLKVQHEQDIDTDGKLGVMPYLLHKDVHNCVLCDKNFPTLFHLNRHTISHFLGNVCHVCGKSYLATTGLLRHIRSKHQEYQVSCKRCRKVFPSMEAKEKHTKTEKSCMPYVCPKCNERFLDWKSRKRHMETSHGQTKKTYRCADCDISFNTENSYYEHFKLHHSRECRSCKHCGLKFLFVSRLNRHLAKHNL</sequence>
<protein>
    <submittedName>
        <fullName evidence="1">Uncharacterized protein</fullName>
    </submittedName>
</protein>
<reference evidence="1 2" key="1">
    <citation type="journal article" date="2022" name="Genome Biol. Evol.">
        <title>The Spruce Budworm Genome: Reconstructing the Evolutionary History of Antifreeze Proteins.</title>
        <authorList>
            <person name="Beliveau C."/>
            <person name="Gagne P."/>
            <person name="Picq S."/>
            <person name="Vernygora O."/>
            <person name="Keeling C.I."/>
            <person name="Pinkney K."/>
            <person name="Doucet D."/>
            <person name="Wen F."/>
            <person name="Johnston J.S."/>
            <person name="Maaroufi H."/>
            <person name="Boyle B."/>
            <person name="Laroche J."/>
            <person name="Dewar K."/>
            <person name="Juretic N."/>
            <person name="Blackburn G."/>
            <person name="Nisole A."/>
            <person name="Brunet B."/>
            <person name="Brandao M."/>
            <person name="Lumley L."/>
            <person name="Duan J."/>
            <person name="Quan G."/>
            <person name="Lucarotti C.J."/>
            <person name="Roe A.D."/>
            <person name="Sperling F.A.H."/>
            <person name="Levesque R.C."/>
            <person name="Cusson M."/>
        </authorList>
    </citation>
    <scope>NUCLEOTIDE SEQUENCE [LARGE SCALE GENOMIC DNA]</scope>
    <source>
        <tissue evidence="1">Whole insects</tissue>
    </source>
</reference>